<comment type="caution">
    <text evidence="2">The sequence shown here is derived from an EMBL/GenBank/DDBJ whole genome shotgun (WGS) entry which is preliminary data.</text>
</comment>
<dbReference type="Proteomes" id="UP001236258">
    <property type="component" value="Unassembled WGS sequence"/>
</dbReference>
<protein>
    <submittedName>
        <fullName evidence="2">Phosphate ABC transporter substrate-binding protein</fullName>
    </submittedName>
</protein>
<evidence type="ECO:0000256" key="1">
    <source>
        <dbReference type="SAM" id="SignalP"/>
    </source>
</evidence>
<name>A0ABT9GMX2_9GAMM</name>
<proteinExistence type="predicted"/>
<keyword evidence="3" id="KW-1185">Reference proteome</keyword>
<feature type="chain" id="PRO_5045330219" evidence="1">
    <location>
        <begin position="18"/>
        <end position="131"/>
    </location>
</feature>
<organism evidence="2 3">
    <name type="scientific">Alkalimonas delamerensis</name>
    <dbReference type="NCBI Taxonomy" id="265981"/>
    <lineage>
        <taxon>Bacteria</taxon>
        <taxon>Pseudomonadati</taxon>
        <taxon>Pseudomonadota</taxon>
        <taxon>Gammaproteobacteria</taxon>
        <taxon>Alkalimonas</taxon>
    </lineage>
</organism>
<dbReference type="EMBL" id="JAUZVY010000002">
    <property type="protein sequence ID" value="MDP4528299.1"/>
    <property type="molecule type" value="Genomic_DNA"/>
</dbReference>
<evidence type="ECO:0000313" key="2">
    <source>
        <dbReference type="EMBL" id="MDP4528299.1"/>
    </source>
</evidence>
<feature type="signal peptide" evidence="1">
    <location>
        <begin position="1"/>
        <end position="17"/>
    </location>
</feature>
<sequence>MKKLLIASLTFFSSLCAADIAVIAHPATADVSLDEVSRIYMGRAGNLMPVNLPENNPLRDQFEQEALGRSPAQMKAYWSRLVFTGKGRPPVEVDSVQAKIEFVASNPNSLGYIPASEVTDQVRVIATIANE</sequence>
<accession>A0ABT9GMX2</accession>
<dbReference type="Gene3D" id="3.40.190.10">
    <property type="entry name" value="Periplasmic binding protein-like II"/>
    <property type="match status" value="1"/>
</dbReference>
<reference evidence="2 3" key="1">
    <citation type="submission" date="2023-08" db="EMBL/GenBank/DDBJ databases">
        <authorList>
            <person name="Joshi A."/>
            <person name="Thite S."/>
        </authorList>
    </citation>
    <scope>NUCLEOTIDE SEQUENCE [LARGE SCALE GENOMIC DNA]</scope>
    <source>
        <strain evidence="2 3">1E1</strain>
    </source>
</reference>
<dbReference type="RefSeq" id="WP_305944453.1">
    <property type="nucleotide sequence ID" value="NZ_JAUZVY010000002.1"/>
</dbReference>
<evidence type="ECO:0000313" key="3">
    <source>
        <dbReference type="Proteomes" id="UP001236258"/>
    </source>
</evidence>
<dbReference type="SUPFAM" id="SSF53850">
    <property type="entry name" value="Periplasmic binding protein-like II"/>
    <property type="match status" value="1"/>
</dbReference>
<keyword evidence="1" id="KW-0732">Signal</keyword>
<gene>
    <name evidence="2" type="ORF">Q3O59_04550</name>
</gene>